<dbReference type="OrthoDB" id="5373033at2"/>
<feature type="transmembrane region" description="Helical" evidence="12">
    <location>
        <begin position="28"/>
        <end position="47"/>
    </location>
</feature>
<proteinExistence type="inferred from homology"/>
<dbReference type="AlphaFoldDB" id="H1FY95"/>
<keyword evidence="5 12" id="KW-1133">Transmembrane helix</keyword>
<comment type="similarity">
    <text evidence="12 13">Belongs to the ATPase B chain family.</text>
</comment>
<evidence type="ECO:0000256" key="1">
    <source>
        <dbReference type="ARBA" id="ARBA00022448"/>
    </source>
</evidence>
<dbReference type="PATRIC" id="fig|929558.5.peg.2259"/>
<evidence type="ECO:0000256" key="11">
    <source>
        <dbReference type="ARBA" id="ARBA00037847"/>
    </source>
</evidence>
<dbReference type="GO" id="GO:0005886">
    <property type="term" value="C:plasma membrane"/>
    <property type="evidence" value="ECO:0007669"/>
    <property type="project" value="UniProtKB-SubCell"/>
</dbReference>
<dbReference type="eggNOG" id="COG0711">
    <property type="taxonomic scope" value="Bacteria"/>
</dbReference>
<evidence type="ECO:0000313" key="15">
    <source>
        <dbReference type="EMBL" id="EHP30791.1"/>
    </source>
</evidence>
<evidence type="ECO:0000256" key="7">
    <source>
        <dbReference type="ARBA" id="ARBA00023136"/>
    </source>
</evidence>
<dbReference type="Proteomes" id="UP000006431">
    <property type="component" value="Unassembled WGS sequence"/>
</dbReference>
<comment type="function">
    <text evidence="9 12">F(1)F(0) ATP synthase produces ATP from ADP in the presence of a proton or sodium gradient. F-type ATPases consist of two structural domains, F(1) containing the extramembraneous catalytic core and F(0) containing the membrane proton channel, linked together by a central stalk and a peripheral stalk. During catalysis, ATP synthesis in the catalytic domain of F(1) is coupled via a rotary mechanism of the central stalk subunits to proton translocation.</text>
</comment>
<comment type="caution">
    <text evidence="15">The sequence shown here is derived from an EMBL/GenBank/DDBJ whole genome shotgun (WGS) entry which is preliminary data.</text>
</comment>
<reference evidence="15 16" key="1">
    <citation type="journal article" date="2012" name="Proc. Natl. Acad. Sci. U.S.A.">
        <title>Genome and physiology of a model Epsilonproteobacterium responsible for sulfide detoxification in marine oxygen depletion zones.</title>
        <authorList>
            <person name="Grote J."/>
            <person name="Schott T."/>
            <person name="Bruckner C.G."/>
            <person name="Glockner F.O."/>
            <person name="Jost G."/>
            <person name="Teeling H."/>
            <person name="Labrenz M."/>
            <person name="Jurgens K."/>
        </authorList>
    </citation>
    <scope>NUCLEOTIDE SEQUENCE [LARGE SCALE GENOMIC DNA]</scope>
    <source>
        <strain evidence="15 16">GD1</strain>
    </source>
</reference>
<dbReference type="HAMAP" id="MF_01398">
    <property type="entry name" value="ATP_synth_b_bprime"/>
    <property type="match status" value="1"/>
</dbReference>
<dbReference type="STRING" id="929558.SMGD1_2268"/>
<feature type="signal peptide" evidence="14">
    <location>
        <begin position="1"/>
        <end position="17"/>
    </location>
</feature>
<evidence type="ECO:0000256" key="13">
    <source>
        <dbReference type="RuleBase" id="RU003848"/>
    </source>
</evidence>
<protein>
    <recommendedName>
        <fullName evidence="12">ATP synthase subunit b</fullName>
    </recommendedName>
    <alternativeName>
        <fullName evidence="12">ATP synthase F(0) sector subunit b</fullName>
    </alternativeName>
    <alternativeName>
        <fullName evidence="12">ATPase subunit I</fullName>
    </alternativeName>
    <alternativeName>
        <fullName evidence="12">F-type ATPase subunit b</fullName>
        <shortName evidence="12">F-ATPase subunit b</shortName>
    </alternativeName>
</protein>
<keyword evidence="16" id="KW-1185">Reference proteome</keyword>
<evidence type="ECO:0000256" key="14">
    <source>
        <dbReference type="SAM" id="SignalP"/>
    </source>
</evidence>
<dbReference type="GO" id="GO:0046933">
    <property type="term" value="F:proton-transporting ATP synthase activity, rotational mechanism"/>
    <property type="evidence" value="ECO:0007669"/>
    <property type="project" value="UniProtKB-UniRule"/>
</dbReference>
<dbReference type="CDD" id="cd06503">
    <property type="entry name" value="ATP-synt_Fo_b"/>
    <property type="match status" value="1"/>
</dbReference>
<keyword evidence="4 12" id="KW-0375">Hydrogen ion transport</keyword>
<evidence type="ECO:0000256" key="8">
    <source>
        <dbReference type="ARBA" id="ARBA00023310"/>
    </source>
</evidence>
<keyword evidence="15" id="KW-0378">Hydrolase</keyword>
<feature type="chain" id="PRO_5003549306" description="ATP synthase subunit b" evidence="14">
    <location>
        <begin position="18"/>
        <end position="171"/>
    </location>
</feature>
<evidence type="ECO:0000256" key="5">
    <source>
        <dbReference type="ARBA" id="ARBA00022989"/>
    </source>
</evidence>
<keyword evidence="14" id="KW-0732">Signal</keyword>
<dbReference type="GO" id="GO:0045259">
    <property type="term" value="C:proton-transporting ATP synthase complex"/>
    <property type="evidence" value="ECO:0007669"/>
    <property type="project" value="UniProtKB-KW"/>
</dbReference>
<sequence length="171" mass="19061">MSRILLLIIMISTYALASSGAEGGGTDIIQRTVNFLLFFGLVWYLVAEPAKNYFAARSQGIADELQKVQDKLSESVSLKKEALTKISDAEKFAEELVTVSKRENKIINDNIMLQCEADLETITKQNTSLMEFEQRKMVRTVVQDVLSEVLSQSSDSFDKEAMASVILKKVA</sequence>
<keyword evidence="7 12" id="KW-0472">Membrane</keyword>
<comment type="function">
    <text evidence="10">Component of the F(0) channel, it forms part of the peripheral stalk, linking F(1) to F(0). The b'-subunit is a diverged and duplicated form of b found in plants and photosynthetic bacteria.</text>
</comment>
<keyword evidence="1 12" id="KW-0813">Transport</keyword>
<name>H1FY95_SULGG</name>
<dbReference type="GO" id="GO:0012505">
    <property type="term" value="C:endomembrane system"/>
    <property type="evidence" value="ECO:0007669"/>
    <property type="project" value="UniProtKB-SubCell"/>
</dbReference>
<evidence type="ECO:0000313" key="16">
    <source>
        <dbReference type="Proteomes" id="UP000006431"/>
    </source>
</evidence>
<keyword evidence="2 12" id="KW-0138">CF(0)</keyword>
<evidence type="ECO:0000256" key="10">
    <source>
        <dbReference type="ARBA" id="ARBA00025614"/>
    </source>
</evidence>
<keyword evidence="12" id="KW-1003">Cell membrane</keyword>
<evidence type="ECO:0000256" key="9">
    <source>
        <dbReference type="ARBA" id="ARBA00025198"/>
    </source>
</evidence>
<organism evidence="15 16">
    <name type="scientific">Sulfurimonas gotlandica (strain DSM 19862 / JCM 16533 / GD1)</name>
    <dbReference type="NCBI Taxonomy" id="929558"/>
    <lineage>
        <taxon>Bacteria</taxon>
        <taxon>Pseudomonadati</taxon>
        <taxon>Campylobacterota</taxon>
        <taxon>Epsilonproteobacteria</taxon>
        <taxon>Campylobacterales</taxon>
        <taxon>Sulfurimonadaceae</taxon>
        <taxon>Sulfurimonas</taxon>
    </lineage>
</organism>
<evidence type="ECO:0000256" key="2">
    <source>
        <dbReference type="ARBA" id="ARBA00022547"/>
    </source>
</evidence>
<keyword evidence="6 12" id="KW-0406">Ion transport</keyword>
<dbReference type="RefSeq" id="WP_008341382.1">
    <property type="nucleotide sequence ID" value="NZ_AFRZ01000001.1"/>
</dbReference>
<evidence type="ECO:0000256" key="12">
    <source>
        <dbReference type="HAMAP-Rule" id="MF_01398"/>
    </source>
</evidence>
<gene>
    <name evidence="15" type="primary">atpF2</name>
    <name evidence="12" type="synonym">atpF</name>
    <name evidence="15" type="ORF">SMGD1_2268</name>
</gene>
<dbReference type="NCBIfam" id="NF006292">
    <property type="entry name" value="PRK08475.1"/>
    <property type="match status" value="1"/>
</dbReference>
<dbReference type="InterPro" id="IPR002146">
    <property type="entry name" value="ATP_synth_b/b'su_bac/chlpt"/>
</dbReference>
<evidence type="ECO:0000256" key="3">
    <source>
        <dbReference type="ARBA" id="ARBA00022692"/>
    </source>
</evidence>
<keyword evidence="3 12" id="KW-0812">Transmembrane</keyword>
<evidence type="ECO:0000256" key="4">
    <source>
        <dbReference type="ARBA" id="ARBA00022781"/>
    </source>
</evidence>
<comment type="subunit">
    <text evidence="12">F-type ATPases have 2 components, F(1) - the catalytic core - and F(0) - the membrane proton channel. F(1) has five subunits: alpha(3), beta(3), gamma(1), delta(1), epsilon(1). F(0) has three main subunits: a(1), b(2) and c(10-14). The alpha and beta chains form an alternating ring which encloses part of the gamma chain. F(1) is attached to F(0) by a central stalk formed by the gamma and epsilon chains, while a peripheral stalk is formed by the delta and b chains.</text>
</comment>
<dbReference type="HOGENOM" id="CLU_129781_0_0_7"/>
<dbReference type="Pfam" id="PF00430">
    <property type="entry name" value="ATP-synt_B"/>
    <property type="match status" value="1"/>
</dbReference>
<accession>H1FY95</accession>
<dbReference type="GO" id="GO:0016787">
    <property type="term" value="F:hydrolase activity"/>
    <property type="evidence" value="ECO:0007669"/>
    <property type="project" value="UniProtKB-KW"/>
</dbReference>
<dbReference type="EMBL" id="AFRZ01000001">
    <property type="protein sequence ID" value="EHP30791.1"/>
    <property type="molecule type" value="Genomic_DNA"/>
</dbReference>
<comment type="subcellular location">
    <subcellularLocation>
        <location evidence="12">Cell membrane</location>
        <topology evidence="12">Single-pass membrane protein</topology>
    </subcellularLocation>
    <subcellularLocation>
        <location evidence="11">Endomembrane system</location>
        <topology evidence="11">Single-pass membrane protein</topology>
    </subcellularLocation>
</comment>
<keyword evidence="8 12" id="KW-0066">ATP synthesis</keyword>
<evidence type="ECO:0000256" key="6">
    <source>
        <dbReference type="ARBA" id="ARBA00023065"/>
    </source>
</evidence>